<dbReference type="KEGG" id="mgin:FRZ54_00315"/>
<sequence length="116" mass="13421">MHNFKKLSIWQKGMDLTDLTLYYIEGLPAMERFNLIDQINRCSCSIPSNIAEGSGKRTTNHFVEFLTTALTSSFELETQLLICERRKYGDSEKLKDCLALTSEVQKMIFSFRDNLK</sequence>
<dbReference type="InterPro" id="IPR036583">
    <property type="entry name" value="23S_rRNA_IVS_sf"/>
</dbReference>
<dbReference type="EMBL" id="CP042436">
    <property type="protein sequence ID" value="QEC61085.1"/>
    <property type="molecule type" value="Genomic_DNA"/>
</dbReference>
<organism evidence="1 2">
    <name type="scientific">Mucilaginibacter ginsenosidivorans</name>
    <dbReference type="NCBI Taxonomy" id="398053"/>
    <lineage>
        <taxon>Bacteria</taxon>
        <taxon>Pseudomonadati</taxon>
        <taxon>Bacteroidota</taxon>
        <taxon>Sphingobacteriia</taxon>
        <taxon>Sphingobacteriales</taxon>
        <taxon>Sphingobacteriaceae</taxon>
        <taxon>Mucilaginibacter</taxon>
    </lineage>
</organism>
<dbReference type="AlphaFoldDB" id="A0A5B8UQX3"/>
<protein>
    <submittedName>
        <fullName evidence="1">Four helix bundle protein</fullName>
    </submittedName>
</protein>
<dbReference type="SUPFAM" id="SSF158446">
    <property type="entry name" value="IVS-encoded protein-like"/>
    <property type="match status" value="1"/>
</dbReference>
<keyword evidence="2" id="KW-1185">Reference proteome</keyword>
<proteinExistence type="predicted"/>
<dbReference type="PANTHER" id="PTHR38471:SF2">
    <property type="entry name" value="FOUR HELIX BUNDLE PROTEIN"/>
    <property type="match status" value="1"/>
</dbReference>
<dbReference type="NCBIfam" id="TIGR02436">
    <property type="entry name" value="four helix bundle protein"/>
    <property type="match status" value="1"/>
</dbReference>
<dbReference type="CDD" id="cd16377">
    <property type="entry name" value="23S_rRNA_IVP_like"/>
    <property type="match status" value="1"/>
</dbReference>
<dbReference type="Proteomes" id="UP000321479">
    <property type="component" value="Chromosome"/>
</dbReference>
<evidence type="ECO:0000313" key="2">
    <source>
        <dbReference type="Proteomes" id="UP000321479"/>
    </source>
</evidence>
<dbReference type="Pfam" id="PF05635">
    <property type="entry name" value="23S_rRNA_IVP"/>
    <property type="match status" value="1"/>
</dbReference>
<name>A0A5B8UQX3_9SPHI</name>
<evidence type="ECO:0000313" key="1">
    <source>
        <dbReference type="EMBL" id="QEC61085.1"/>
    </source>
</evidence>
<dbReference type="OrthoDB" id="9811959at2"/>
<dbReference type="Gene3D" id="1.20.1440.60">
    <property type="entry name" value="23S rRNA-intervening sequence"/>
    <property type="match status" value="1"/>
</dbReference>
<accession>A0A5B8UQX3</accession>
<dbReference type="PANTHER" id="PTHR38471">
    <property type="entry name" value="FOUR HELIX BUNDLE PROTEIN"/>
    <property type="match status" value="1"/>
</dbReference>
<reference evidence="1 2" key="1">
    <citation type="journal article" date="2017" name="Curr. Microbiol.">
        <title>Mucilaginibacter ginsenosidivorans sp. nov., Isolated from Soil of Ginseng Field.</title>
        <authorList>
            <person name="Kim M.M."/>
            <person name="Siddiqi M.Z."/>
            <person name="Im W.T."/>
        </authorList>
    </citation>
    <scope>NUCLEOTIDE SEQUENCE [LARGE SCALE GENOMIC DNA]</scope>
    <source>
        <strain evidence="1 2">Gsoil 3017</strain>
    </source>
</reference>
<dbReference type="RefSeq" id="WP_147029664.1">
    <property type="nucleotide sequence ID" value="NZ_CP042436.1"/>
</dbReference>
<gene>
    <name evidence="1" type="ORF">FRZ54_00315</name>
</gene>
<dbReference type="InterPro" id="IPR012657">
    <property type="entry name" value="23S_rRNA-intervening_sequence"/>
</dbReference>